<dbReference type="NCBIfam" id="TIGR00613">
    <property type="entry name" value="reco"/>
    <property type="match status" value="1"/>
</dbReference>
<gene>
    <name evidence="7 9" type="primary">recO</name>
    <name evidence="9" type="ORF">MC378_05285</name>
</gene>
<comment type="similarity">
    <text evidence="1 7">Belongs to the RecO family.</text>
</comment>
<dbReference type="Gene3D" id="2.40.50.140">
    <property type="entry name" value="Nucleic acid-binding proteins"/>
    <property type="match status" value="1"/>
</dbReference>
<dbReference type="InterPro" id="IPR042242">
    <property type="entry name" value="RecO_C"/>
</dbReference>
<organism evidence="9 10">
    <name type="scientific">Polaribacter marinus</name>
    <dbReference type="NCBI Taxonomy" id="2916838"/>
    <lineage>
        <taxon>Bacteria</taxon>
        <taxon>Pseudomonadati</taxon>
        <taxon>Bacteroidota</taxon>
        <taxon>Flavobacteriia</taxon>
        <taxon>Flavobacteriales</taxon>
        <taxon>Flavobacteriaceae</taxon>
    </lineage>
</organism>
<feature type="domain" description="DNA replication/recombination mediator RecO N-terminal" evidence="8">
    <location>
        <begin position="1"/>
        <end position="80"/>
    </location>
</feature>
<dbReference type="GO" id="GO:0043590">
    <property type="term" value="C:bacterial nucleoid"/>
    <property type="evidence" value="ECO:0007669"/>
    <property type="project" value="TreeGrafter"/>
</dbReference>
<evidence type="ECO:0000256" key="4">
    <source>
        <dbReference type="ARBA" id="ARBA00023172"/>
    </source>
</evidence>
<keyword evidence="10" id="KW-1185">Reference proteome</keyword>
<dbReference type="RefSeq" id="WP_242177688.1">
    <property type="nucleotide sequence ID" value="NZ_JAKQYM010000003.1"/>
</dbReference>
<evidence type="ECO:0000259" key="8">
    <source>
        <dbReference type="Pfam" id="PF11967"/>
    </source>
</evidence>
<keyword evidence="3 7" id="KW-0227">DNA damage</keyword>
<dbReference type="Proteomes" id="UP001139369">
    <property type="component" value="Unassembled WGS sequence"/>
</dbReference>
<dbReference type="Pfam" id="PF11967">
    <property type="entry name" value="RecO_N"/>
    <property type="match status" value="1"/>
</dbReference>
<dbReference type="GO" id="GO:0006302">
    <property type="term" value="P:double-strand break repair"/>
    <property type="evidence" value="ECO:0007669"/>
    <property type="project" value="TreeGrafter"/>
</dbReference>
<evidence type="ECO:0000256" key="6">
    <source>
        <dbReference type="ARBA" id="ARBA00033409"/>
    </source>
</evidence>
<protein>
    <recommendedName>
        <fullName evidence="2 7">DNA repair protein RecO</fullName>
    </recommendedName>
    <alternativeName>
        <fullName evidence="6 7">Recombination protein O</fullName>
    </alternativeName>
</protein>
<dbReference type="InterPro" id="IPR022572">
    <property type="entry name" value="DNA_rep/recomb_RecO_N"/>
</dbReference>
<reference evidence="9" key="1">
    <citation type="submission" date="2022-02" db="EMBL/GenBank/DDBJ databases">
        <title>Polaribacter sp. MSW13, isolated from seawater.</title>
        <authorList>
            <person name="Kristyanto S."/>
            <person name="Jung J."/>
            <person name="Jeon C.O."/>
        </authorList>
    </citation>
    <scope>NUCLEOTIDE SEQUENCE</scope>
    <source>
        <strain evidence="9">MSW13</strain>
    </source>
</reference>
<evidence type="ECO:0000256" key="3">
    <source>
        <dbReference type="ARBA" id="ARBA00022763"/>
    </source>
</evidence>
<dbReference type="GO" id="GO:0006310">
    <property type="term" value="P:DNA recombination"/>
    <property type="evidence" value="ECO:0007669"/>
    <property type="project" value="UniProtKB-UniRule"/>
</dbReference>
<proteinExistence type="inferred from homology"/>
<keyword evidence="4 7" id="KW-0233">DNA recombination</keyword>
<dbReference type="SUPFAM" id="SSF57863">
    <property type="entry name" value="ArfGap/RecO-like zinc finger"/>
    <property type="match status" value="1"/>
</dbReference>
<dbReference type="InterPro" id="IPR003717">
    <property type="entry name" value="RecO"/>
</dbReference>
<comment type="function">
    <text evidence="7">Involved in DNA repair and RecF pathway recombination.</text>
</comment>
<evidence type="ECO:0000313" key="9">
    <source>
        <dbReference type="EMBL" id="MCI2228571.1"/>
    </source>
</evidence>
<sequence>MSVITTKAIVLSSLKYNDSSLIVKCYTQDEGLKSYLIRGILKAKKGGLKIAYFQPLTQLNMVVNHNAKGNLNSIKEVQVSFPYKTIYNDIVKQSVVLFLSEVLSNAIQEEEENSDLFEYIETALIWLDLNDRVANFHLLFLLNFTRFLGFYPDLSDDKKQGFSLFDGGFSDAVNDRHMISGNTLHQFKKLLNTNFDSLDVISYSKTERQLVLQVIIGYFELHLSGFRKPKSLQILETVFS</sequence>
<dbReference type="HAMAP" id="MF_00201">
    <property type="entry name" value="RecO"/>
    <property type="match status" value="1"/>
</dbReference>
<dbReference type="SUPFAM" id="SSF50249">
    <property type="entry name" value="Nucleic acid-binding proteins"/>
    <property type="match status" value="1"/>
</dbReference>
<dbReference type="PANTHER" id="PTHR33991:SF1">
    <property type="entry name" value="DNA REPAIR PROTEIN RECO"/>
    <property type="match status" value="1"/>
</dbReference>
<evidence type="ECO:0000256" key="2">
    <source>
        <dbReference type="ARBA" id="ARBA00021310"/>
    </source>
</evidence>
<accession>A0A9X1VS90</accession>
<evidence type="ECO:0000313" key="10">
    <source>
        <dbReference type="Proteomes" id="UP001139369"/>
    </source>
</evidence>
<name>A0A9X1VS90_9FLAO</name>
<comment type="caution">
    <text evidence="9">The sequence shown here is derived from an EMBL/GenBank/DDBJ whole genome shotgun (WGS) entry which is preliminary data.</text>
</comment>
<dbReference type="Gene3D" id="1.20.1440.120">
    <property type="entry name" value="Recombination protein O, C-terminal domain"/>
    <property type="match status" value="1"/>
</dbReference>
<dbReference type="Pfam" id="PF02565">
    <property type="entry name" value="RecO_C"/>
    <property type="match status" value="1"/>
</dbReference>
<dbReference type="EMBL" id="JAKQYM010000003">
    <property type="protein sequence ID" value="MCI2228571.1"/>
    <property type="molecule type" value="Genomic_DNA"/>
</dbReference>
<dbReference type="PANTHER" id="PTHR33991">
    <property type="entry name" value="DNA REPAIR PROTEIN RECO"/>
    <property type="match status" value="1"/>
</dbReference>
<dbReference type="AlphaFoldDB" id="A0A9X1VS90"/>
<dbReference type="InterPro" id="IPR037278">
    <property type="entry name" value="ARFGAP/RecO"/>
</dbReference>
<dbReference type="InterPro" id="IPR012340">
    <property type="entry name" value="NA-bd_OB-fold"/>
</dbReference>
<evidence type="ECO:0000256" key="1">
    <source>
        <dbReference type="ARBA" id="ARBA00007452"/>
    </source>
</evidence>
<evidence type="ECO:0000256" key="7">
    <source>
        <dbReference type="HAMAP-Rule" id="MF_00201"/>
    </source>
</evidence>
<evidence type="ECO:0000256" key="5">
    <source>
        <dbReference type="ARBA" id="ARBA00023204"/>
    </source>
</evidence>
<keyword evidence="5 7" id="KW-0234">DNA repair</keyword>